<name>A0AAE4NMZ0_9CORY</name>
<proteinExistence type="predicted"/>
<accession>A0AAE4NMZ0</accession>
<evidence type="ECO:0000313" key="2">
    <source>
        <dbReference type="EMBL" id="MDV2420521.1"/>
    </source>
</evidence>
<evidence type="ECO:0000313" key="3">
    <source>
        <dbReference type="Proteomes" id="UP001185706"/>
    </source>
</evidence>
<keyword evidence="1" id="KW-1133">Transmembrane helix</keyword>
<organism evidence="2 3">
    <name type="scientific">Corynebacterium tuberculostearicum</name>
    <dbReference type="NCBI Taxonomy" id="38304"/>
    <lineage>
        <taxon>Bacteria</taxon>
        <taxon>Bacillati</taxon>
        <taxon>Actinomycetota</taxon>
        <taxon>Actinomycetes</taxon>
        <taxon>Mycobacteriales</taxon>
        <taxon>Corynebacteriaceae</taxon>
        <taxon>Corynebacterium</taxon>
    </lineage>
</organism>
<reference evidence="2" key="1">
    <citation type="submission" date="2023-08" db="EMBL/GenBank/DDBJ databases">
        <title>Genomic characterization of the C. tuberculostearicum species complex, a ubiquitous member of the human skin microbiome.</title>
        <authorList>
            <person name="Ahmed N."/>
            <person name="Deming C."/>
            <person name="Conlan S."/>
            <person name="Segre J."/>
        </authorList>
    </citation>
    <scope>NUCLEOTIDE SEQUENCE</scope>
    <source>
        <strain evidence="2">CTNIH22</strain>
    </source>
</reference>
<keyword evidence="1" id="KW-0472">Membrane</keyword>
<evidence type="ECO:0000256" key="1">
    <source>
        <dbReference type="SAM" id="Phobius"/>
    </source>
</evidence>
<keyword evidence="1" id="KW-0812">Transmembrane</keyword>
<dbReference type="EMBL" id="JAVBIB010000039">
    <property type="protein sequence ID" value="MDV2420521.1"/>
    <property type="molecule type" value="Genomic_DNA"/>
</dbReference>
<dbReference type="Proteomes" id="UP001185706">
    <property type="component" value="Unassembled WGS sequence"/>
</dbReference>
<dbReference type="RefSeq" id="WP_316993931.1">
    <property type="nucleotide sequence ID" value="NZ_JAVBIB010000039.1"/>
</dbReference>
<comment type="caution">
    <text evidence="2">The sequence shown here is derived from an EMBL/GenBank/DDBJ whole genome shotgun (WGS) entry which is preliminary data.</text>
</comment>
<protein>
    <submittedName>
        <fullName evidence="2">Uncharacterized protein</fullName>
    </submittedName>
</protein>
<gene>
    <name evidence="2" type="ORF">RAE03_12240</name>
</gene>
<sequence>MAKNLNADERRRRAACHEYCRVTSVTVKRKKRRRRWFTVSFSSGLLSCLLLFGVGGDLLSHNLPVAV</sequence>
<dbReference type="AlphaFoldDB" id="A0AAE4NMZ0"/>
<feature type="transmembrane region" description="Helical" evidence="1">
    <location>
        <begin position="36"/>
        <end position="55"/>
    </location>
</feature>
<feature type="non-terminal residue" evidence="2">
    <location>
        <position position="67"/>
    </location>
</feature>